<evidence type="ECO:0008006" key="3">
    <source>
        <dbReference type="Google" id="ProtNLM"/>
    </source>
</evidence>
<sequence length="237" mass="27462">MSKQSDEPMSNCKVLCRHEITEKQYKAFRKAPPPPKFRSVSHTVVNFEGGDDLHSTRVRYSETEKSKIDNKLSRESSKQNCLESNIYNLINKEKQYIKKLNILLQKLEVVCTIGSKKLSLMKDILDMHNKIILMKMNRISTAIDVPHLFLKCGTRLLQLYVHFTKIWSDFSYVVMDICESIIDHFKARLLEYNFTLSQIKNITVSNPDVSRSCDEAEDAVKNVYQKIIVAARNQLVN</sequence>
<name>A0AA38IIT0_9CUCU</name>
<reference evidence="1" key="1">
    <citation type="journal article" date="2023" name="G3 (Bethesda)">
        <title>Whole genome assemblies of Zophobas morio and Tenebrio molitor.</title>
        <authorList>
            <person name="Kaur S."/>
            <person name="Stinson S.A."/>
            <person name="diCenzo G.C."/>
        </authorList>
    </citation>
    <scope>NUCLEOTIDE SEQUENCE</scope>
    <source>
        <strain evidence="1">QUZm001</strain>
    </source>
</reference>
<comment type="caution">
    <text evidence="1">The sequence shown here is derived from an EMBL/GenBank/DDBJ whole genome shotgun (WGS) entry which is preliminary data.</text>
</comment>
<gene>
    <name evidence="1" type="ORF">Zmor_014760</name>
</gene>
<dbReference type="SUPFAM" id="SSF48065">
    <property type="entry name" value="DBL homology domain (DH-domain)"/>
    <property type="match status" value="1"/>
</dbReference>
<evidence type="ECO:0000313" key="1">
    <source>
        <dbReference type="EMBL" id="KAJ3655639.1"/>
    </source>
</evidence>
<dbReference type="Proteomes" id="UP001168821">
    <property type="component" value="Unassembled WGS sequence"/>
</dbReference>
<protein>
    <recommendedName>
        <fullName evidence="3">DH domain-containing protein</fullName>
    </recommendedName>
</protein>
<dbReference type="AlphaFoldDB" id="A0AA38IIT0"/>
<proteinExistence type="predicted"/>
<dbReference type="EMBL" id="JALNTZ010000004">
    <property type="protein sequence ID" value="KAJ3655639.1"/>
    <property type="molecule type" value="Genomic_DNA"/>
</dbReference>
<dbReference type="InterPro" id="IPR035899">
    <property type="entry name" value="DBL_dom_sf"/>
</dbReference>
<accession>A0AA38IIT0</accession>
<evidence type="ECO:0000313" key="2">
    <source>
        <dbReference type="Proteomes" id="UP001168821"/>
    </source>
</evidence>
<keyword evidence="2" id="KW-1185">Reference proteome</keyword>
<organism evidence="1 2">
    <name type="scientific">Zophobas morio</name>
    <dbReference type="NCBI Taxonomy" id="2755281"/>
    <lineage>
        <taxon>Eukaryota</taxon>
        <taxon>Metazoa</taxon>
        <taxon>Ecdysozoa</taxon>
        <taxon>Arthropoda</taxon>
        <taxon>Hexapoda</taxon>
        <taxon>Insecta</taxon>
        <taxon>Pterygota</taxon>
        <taxon>Neoptera</taxon>
        <taxon>Endopterygota</taxon>
        <taxon>Coleoptera</taxon>
        <taxon>Polyphaga</taxon>
        <taxon>Cucujiformia</taxon>
        <taxon>Tenebrionidae</taxon>
        <taxon>Zophobas</taxon>
    </lineage>
</organism>